<gene>
    <name evidence="4" type="ORF">MCHLO_16237</name>
</gene>
<keyword evidence="2" id="KW-0812">Transmembrane</keyword>
<sequence>MRLDDAFILIPLASSVLLHAAAQTSDVTNCVSDYEWSLNSLGQTPCLVAAVLENVCDNDHPEVNAIPENTHYIGPSKASANDCWCSTVTYSLIAACSGCQDRDYLDWTQWAANCNKVEVAHFLQPVPTAVPVPLWAYLDVTLTNDNFNENVAEANASAVVAASISSTASTTTSSSGSSTSSAGITVPLPSTVTTSAPVAKKKSTNAGAIAGGVVGGLVVVVIGGFLVMVWVQRRKKAPNYPDNSASSFSAPMQQQLTGSSGPKAISPYPYHQRQESYPREMSETEYPGSPISSAVYTSSDTPSVVGLSPAVQIVRRYNAAAEV</sequence>
<protein>
    <recommendedName>
        <fullName evidence="6">Mid2 domain-containing protein</fullName>
    </recommendedName>
</protein>
<evidence type="ECO:0000256" key="1">
    <source>
        <dbReference type="SAM" id="MobiDB-lite"/>
    </source>
</evidence>
<keyword evidence="5" id="KW-1185">Reference proteome</keyword>
<feature type="region of interest" description="Disordered" evidence="1">
    <location>
        <begin position="239"/>
        <end position="284"/>
    </location>
</feature>
<feature type="signal peptide" evidence="3">
    <location>
        <begin position="1"/>
        <end position="22"/>
    </location>
</feature>
<feature type="transmembrane region" description="Helical" evidence="2">
    <location>
        <begin position="208"/>
        <end position="231"/>
    </location>
</feature>
<evidence type="ECO:0000313" key="5">
    <source>
        <dbReference type="Proteomes" id="UP000815677"/>
    </source>
</evidence>
<evidence type="ECO:0000256" key="3">
    <source>
        <dbReference type="SAM" id="SignalP"/>
    </source>
</evidence>
<keyword evidence="3" id="KW-0732">Signal</keyword>
<proteinExistence type="predicted"/>
<organism evidence="4 5">
    <name type="scientific">Mycena chlorophos</name>
    <name type="common">Agaric fungus</name>
    <name type="synonym">Agaricus chlorophos</name>
    <dbReference type="NCBI Taxonomy" id="658473"/>
    <lineage>
        <taxon>Eukaryota</taxon>
        <taxon>Fungi</taxon>
        <taxon>Dikarya</taxon>
        <taxon>Basidiomycota</taxon>
        <taxon>Agaricomycotina</taxon>
        <taxon>Agaricomycetes</taxon>
        <taxon>Agaricomycetidae</taxon>
        <taxon>Agaricales</taxon>
        <taxon>Marasmiineae</taxon>
        <taxon>Mycenaceae</taxon>
        <taxon>Mycena</taxon>
    </lineage>
</organism>
<feature type="chain" id="PRO_5045748396" description="Mid2 domain-containing protein" evidence="3">
    <location>
        <begin position="23"/>
        <end position="323"/>
    </location>
</feature>
<evidence type="ECO:0000313" key="4">
    <source>
        <dbReference type="EMBL" id="GAT60029.1"/>
    </source>
</evidence>
<feature type="compositionally biased region" description="Polar residues" evidence="1">
    <location>
        <begin position="241"/>
        <end position="260"/>
    </location>
</feature>
<accession>A0ABQ0M9M2</accession>
<feature type="compositionally biased region" description="Basic and acidic residues" evidence="1">
    <location>
        <begin position="272"/>
        <end position="282"/>
    </location>
</feature>
<evidence type="ECO:0008006" key="6">
    <source>
        <dbReference type="Google" id="ProtNLM"/>
    </source>
</evidence>
<dbReference type="Proteomes" id="UP000815677">
    <property type="component" value="Unassembled WGS sequence"/>
</dbReference>
<keyword evidence="2" id="KW-0472">Membrane</keyword>
<dbReference type="EMBL" id="DF849930">
    <property type="protein sequence ID" value="GAT60029.1"/>
    <property type="molecule type" value="Genomic_DNA"/>
</dbReference>
<keyword evidence="2" id="KW-1133">Transmembrane helix</keyword>
<evidence type="ECO:0000256" key="2">
    <source>
        <dbReference type="SAM" id="Phobius"/>
    </source>
</evidence>
<reference evidence="4" key="1">
    <citation type="submission" date="2014-09" db="EMBL/GenBank/DDBJ databases">
        <title>Genome sequence of the luminous mushroom Mycena chlorophos for searching fungal bioluminescence genes.</title>
        <authorList>
            <person name="Tanaka Y."/>
            <person name="Kasuga D."/>
            <person name="Oba Y."/>
            <person name="Hase S."/>
            <person name="Sato K."/>
            <person name="Oba Y."/>
            <person name="Sakakibara Y."/>
        </authorList>
    </citation>
    <scope>NUCLEOTIDE SEQUENCE</scope>
</reference>
<name>A0ABQ0M9M2_MYCCL</name>